<dbReference type="Proteomes" id="UP000501991">
    <property type="component" value="Chromosome"/>
</dbReference>
<organism evidence="3 4">
    <name type="scientific">Nitrogeniibacter mangrovi</name>
    <dbReference type="NCBI Taxonomy" id="2016596"/>
    <lineage>
        <taxon>Bacteria</taxon>
        <taxon>Pseudomonadati</taxon>
        <taxon>Pseudomonadota</taxon>
        <taxon>Betaproteobacteria</taxon>
        <taxon>Rhodocyclales</taxon>
        <taxon>Zoogloeaceae</taxon>
        <taxon>Nitrogeniibacter</taxon>
    </lineage>
</organism>
<keyword evidence="1" id="KW-0812">Transmembrane</keyword>
<keyword evidence="1" id="KW-0472">Membrane</keyword>
<keyword evidence="4" id="KW-1185">Reference proteome</keyword>
<gene>
    <name evidence="3" type="ORF">G3580_07745</name>
</gene>
<feature type="transmembrane region" description="Helical" evidence="1">
    <location>
        <begin position="98"/>
        <end position="117"/>
    </location>
</feature>
<evidence type="ECO:0000259" key="2">
    <source>
        <dbReference type="Pfam" id="PF06181"/>
    </source>
</evidence>
<evidence type="ECO:0000313" key="3">
    <source>
        <dbReference type="EMBL" id="QID17544.1"/>
    </source>
</evidence>
<keyword evidence="1" id="KW-1133">Transmembrane helix</keyword>
<feature type="domain" description="Urate oxidase N-terminal" evidence="2">
    <location>
        <begin position="89"/>
        <end position="159"/>
    </location>
</feature>
<dbReference type="EMBL" id="CP048836">
    <property type="protein sequence ID" value="QID17544.1"/>
    <property type="molecule type" value="Genomic_DNA"/>
</dbReference>
<name>A0A6C1B5M9_9RHOO</name>
<accession>A0A6C1B5M9</accession>
<feature type="transmembrane region" description="Helical" evidence="1">
    <location>
        <begin position="60"/>
        <end position="78"/>
    </location>
</feature>
<protein>
    <recommendedName>
        <fullName evidence="2">Urate oxidase N-terminal domain-containing protein</fullName>
    </recommendedName>
</protein>
<feature type="transmembrane region" description="Helical" evidence="1">
    <location>
        <begin position="138"/>
        <end position="161"/>
    </location>
</feature>
<dbReference type="KEGG" id="azq:G3580_07745"/>
<proteinExistence type="predicted"/>
<dbReference type="RefSeq" id="WP_173764707.1">
    <property type="nucleotide sequence ID" value="NZ_CP048836.1"/>
</dbReference>
<dbReference type="Pfam" id="PF06181">
    <property type="entry name" value="Urate_ox_N"/>
    <property type="match status" value="1"/>
</dbReference>
<evidence type="ECO:0000256" key="1">
    <source>
        <dbReference type="SAM" id="Phobius"/>
    </source>
</evidence>
<sequence length="168" mass="18556">MDGTLLEILARWAHLLGALVWIGHNYATAVNRPRYAPLDPTDLADPDSPRQQALLAREHGTFRYASLVVLGSGLLILWHRGWLLDALTLRGSLAPLGVGMWLGMLMVANLWLVLWPNQKRVLGFVRAPLDARLRASRITFLSARVNTLLSIPVVFFMAAGVHGLSLFG</sequence>
<dbReference type="AlphaFoldDB" id="A0A6C1B5M9"/>
<reference evidence="3 4" key="1">
    <citation type="submission" date="2020-02" db="EMBL/GenBank/DDBJ databases">
        <title>Nitrogenibacter mangrovi gen. nov., sp. nov. isolated from mangrove sediment, a denitrifying betaproteobacterium.</title>
        <authorList>
            <person name="Liao H."/>
            <person name="Tian Y."/>
        </authorList>
    </citation>
    <scope>NUCLEOTIDE SEQUENCE [LARGE SCALE GENOMIC DNA]</scope>
    <source>
        <strain evidence="3 4">M9-3-2</strain>
    </source>
</reference>
<dbReference type="InterPro" id="IPR010389">
    <property type="entry name" value="Urate_ox_N"/>
</dbReference>
<evidence type="ECO:0000313" key="4">
    <source>
        <dbReference type="Proteomes" id="UP000501991"/>
    </source>
</evidence>